<comment type="caution">
    <text evidence="2">The sequence shown here is derived from an EMBL/GenBank/DDBJ whole genome shotgun (WGS) entry which is preliminary data.</text>
</comment>
<feature type="transmembrane region" description="Helical" evidence="1">
    <location>
        <begin position="199"/>
        <end position="214"/>
    </location>
</feature>
<evidence type="ECO:0000313" key="2">
    <source>
        <dbReference type="EMBL" id="MBL6447358.1"/>
    </source>
</evidence>
<evidence type="ECO:0000256" key="1">
    <source>
        <dbReference type="SAM" id="Phobius"/>
    </source>
</evidence>
<keyword evidence="3" id="KW-1185">Reference proteome</keyword>
<keyword evidence="1" id="KW-0812">Transmembrane</keyword>
<reference evidence="2" key="1">
    <citation type="submission" date="2021-01" db="EMBL/GenBank/DDBJ databases">
        <title>Fulvivirga kasyanovii gen. nov., sp nov., a novel member of the phylum Bacteroidetes isolated from seawater in a mussel farm.</title>
        <authorList>
            <person name="Zhao L.-H."/>
            <person name="Wang Z.-J."/>
        </authorList>
    </citation>
    <scope>NUCLEOTIDE SEQUENCE</scope>
    <source>
        <strain evidence="2">29W222</strain>
    </source>
</reference>
<dbReference type="AlphaFoldDB" id="A0A937FYK1"/>
<feature type="transmembrane region" description="Helical" evidence="1">
    <location>
        <begin position="153"/>
        <end position="171"/>
    </location>
</feature>
<proteinExistence type="predicted"/>
<feature type="transmembrane region" description="Helical" evidence="1">
    <location>
        <begin position="334"/>
        <end position="355"/>
    </location>
</feature>
<protein>
    <submittedName>
        <fullName evidence="2">Uncharacterized protein</fullName>
    </submittedName>
</protein>
<feature type="transmembrane region" description="Helical" evidence="1">
    <location>
        <begin position="220"/>
        <end position="237"/>
    </location>
</feature>
<name>A0A937FYK1_9BACT</name>
<feature type="transmembrane region" description="Helical" evidence="1">
    <location>
        <begin position="32"/>
        <end position="52"/>
    </location>
</feature>
<organism evidence="2 3">
    <name type="scientific">Fulvivirga marina</name>
    <dbReference type="NCBI Taxonomy" id="2494733"/>
    <lineage>
        <taxon>Bacteria</taxon>
        <taxon>Pseudomonadati</taxon>
        <taxon>Bacteroidota</taxon>
        <taxon>Cytophagia</taxon>
        <taxon>Cytophagales</taxon>
        <taxon>Fulvivirgaceae</taxon>
        <taxon>Fulvivirga</taxon>
    </lineage>
</organism>
<sequence length="423" mass="48182">MTWLNYIFAITVLFLLTGLLFRSSISTPLKKFFVPALLLKLVAGILVGWLYMSYYEGGDTWVYYNEAIKLTSLFKSSPSDYVSFLFLSSGDVLEYMQYAGQPRALFVVKILSIVNLITGNNYWLSSICFSLFSFAGLWFLANRLARIYHQRKLAIILSLLFFPSIVFWSSGIIKESLAVGAMAFLIYSLLGYIFRQKRFSGYMVIDLIMIYILWSTKYYYAGLLLLLIVANGLTLYIKSKSEVIGHSPTYQVALFGLLCMLCLTAATSLHPNFYLHRLPSVIFDNYQAFLEKSEANDVIYYYSLEANWTSILIHSPKALLSGFFRPFPGEYFDLLKIIAGIENFFILLLTVSAFFKLPKKLTDENRVLLLSAAIYCIGLSIFLALSTPNFGTLIRYKVGFLPVMLLIVTLNNPLIEKLNRLVK</sequence>
<feature type="transmembrane region" description="Helical" evidence="1">
    <location>
        <begin position="249"/>
        <end position="269"/>
    </location>
</feature>
<dbReference type="RefSeq" id="WP_202856870.1">
    <property type="nucleotide sequence ID" value="NZ_JAEUGD010000042.1"/>
</dbReference>
<keyword evidence="1" id="KW-1133">Transmembrane helix</keyword>
<feature type="transmembrane region" description="Helical" evidence="1">
    <location>
        <begin position="6"/>
        <end position="25"/>
    </location>
</feature>
<feature type="transmembrane region" description="Helical" evidence="1">
    <location>
        <begin position="122"/>
        <end position="141"/>
    </location>
</feature>
<gene>
    <name evidence="2" type="ORF">JMN32_13650</name>
</gene>
<dbReference type="EMBL" id="JAEUGD010000042">
    <property type="protein sequence ID" value="MBL6447358.1"/>
    <property type="molecule type" value="Genomic_DNA"/>
</dbReference>
<evidence type="ECO:0000313" key="3">
    <source>
        <dbReference type="Proteomes" id="UP000614216"/>
    </source>
</evidence>
<keyword evidence="1" id="KW-0472">Membrane</keyword>
<accession>A0A937FYK1</accession>
<feature type="transmembrane region" description="Helical" evidence="1">
    <location>
        <begin position="177"/>
        <end position="194"/>
    </location>
</feature>
<feature type="transmembrane region" description="Helical" evidence="1">
    <location>
        <begin position="398"/>
        <end position="415"/>
    </location>
</feature>
<dbReference type="Proteomes" id="UP000614216">
    <property type="component" value="Unassembled WGS sequence"/>
</dbReference>
<feature type="transmembrane region" description="Helical" evidence="1">
    <location>
        <begin position="367"/>
        <end position="386"/>
    </location>
</feature>